<dbReference type="EMBL" id="KV429035">
    <property type="protein sequence ID" value="KZT73782.1"/>
    <property type="molecule type" value="Genomic_DNA"/>
</dbReference>
<organism evidence="2 3">
    <name type="scientific">Daedalea quercina L-15889</name>
    <dbReference type="NCBI Taxonomy" id="1314783"/>
    <lineage>
        <taxon>Eukaryota</taxon>
        <taxon>Fungi</taxon>
        <taxon>Dikarya</taxon>
        <taxon>Basidiomycota</taxon>
        <taxon>Agaricomycotina</taxon>
        <taxon>Agaricomycetes</taxon>
        <taxon>Polyporales</taxon>
        <taxon>Fomitopsis</taxon>
    </lineage>
</organism>
<accession>A0A165TQA7</accession>
<evidence type="ECO:0000313" key="3">
    <source>
        <dbReference type="Proteomes" id="UP000076727"/>
    </source>
</evidence>
<protein>
    <submittedName>
        <fullName evidence="2">Glycoside hydrolase family 71 protein</fullName>
    </submittedName>
</protein>
<dbReference type="InterPro" id="IPR005197">
    <property type="entry name" value="Glyco_hydro_71"/>
</dbReference>
<evidence type="ECO:0000313" key="2">
    <source>
        <dbReference type="EMBL" id="KZT73782.1"/>
    </source>
</evidence>
<gene>
    <name evidence="2" type="ORF">DAEQUDRAFT_661789</name>
</gene>
<sequence>MRTRSLSPSFCSLLLTVIAAVGALPHRTIKVERDTTGKLVVAHHIIGYTSPYAVSDWESDIQLAYNSGLDGFALNVGSDSWESGQVANAYQAAENLGLDFKLFVSLDMSSLPCTTADDASALRDYVTTYASHPNQLLWDGKVFISTFAGSDCTFGQSSSAAGWQSEFIDQLTGSNAVQFVPSFFVDPSTFTTYDGVMDGYFNWNGGWPIDLTFSSAQSELGSAAGDLDDATFSSSDEAILSANIGVFTTDSQYISGLNSVSGTNKTYIAPVTPWFFTHYSPESFDKNWIYLADYWSYNTRWETLITNRDQVDIVEIITWNDYSESHYIGPIEGSQPDSQDWTNGMPHLGWLAMTNYYATAFRDGSYPSITEDQIYMWARPQPKNAVASDDSVGMPTSYQLTEDKLWAVVFAQSNATVVITTASGTTQTTDVSAGVTKISMPLVAGSGMSATLTRNGQTVVSLDPGSNYTFNANPETYNYNAFVTYATSV</sequence>
<evidence type="ECO:0000256" key="1">
    <source>
        <dbReference type="SAM" id="SignalP"/>
    </source>
</evidence>
<dbReference type="OrthoDB" id="3257981at2759"/>
<reference evidence="2 3" key="1">
    <citation type="journal article" date="2016" name="Mol. Biol. Evol.">
        <title>Comparative Genomics of Early-Diverging Mushroom-Forming Fungi Provides Insights into the Origins of Lignocellulose Decay Capabilities.</title>
        <authorList>
            <person name="Nagy L.G."/>
            <person name="Riley R."/>
            <person name="Tritt A."/>
            <person name="Adam C."/>
            <person name="Daum C."/>
            <person name="Floudas D."/>
            <person name="Sun H."/>
            <person name="Yadav J.S."/>
            <person name="Pangilinan J."/>
            <person name="Larsson K.H."/>
            <person name="Matsuura K."/>
            <person name="Barry K."/>
            <person name="Labutti K."/>
            <person name="Kuo R."/>
            <person name="Ohm R.A."/>
            <person name="Bhattacharya S.S."/>
            <person name="Shirouzu T."/>
            <person name="Yoshinaga Y."/>
            <person name="Martin F.M."/>
            <person name="Grigoriev I.V."/>
            <person name="Hibbett D.S."/>
        </authorList>
    </citation>
    <scope>NUCLEOTIDE SEQUENCE [LARGE SCALE GENOMIC DNA]</scope>
    <source>
        <strain evidence="2 3">L-15889</strain>
    </source>
</reference>
<dbReference type="AlphaFoldDB" id="A0A165TQA7"/>
<dbReference type="CDD" id="cd11577">
    <property type="entry name" value="GH71"/>
    <property type="match status" value="1"/>
</dbReference>
<feature type="chain" id="PRO_5007867205" evidence="1">
    <location>
        <begin position="24"/>
        <end position="489"/>
    </location>
</feature>
<keyword evidence="2" id="KW-0378">Hydrolase</keyword>
<keyword evidence="1" id="KW-0732">Signal</keyword>
<feature type="signal peptide" evidence="1">
    <location>
        <begin position="1"/>
        <end position="23"/>
    </location>
</feature>
<dbReference type="Gene3D" id="3.20.20.80">
    <property type="entry name" value="Glycosidases"/>
    <property type="match status" value="1"/>
</dbReference>
<dbReference type="STRING" id="1314783.A0A165TQA7"/>
<name>A0A165TQA7_9APHY</name>
<proteinExistence type="predicted"/>
<dbReference type="GO" id="GO:0051118">
    <property type="term" value="F:glucan endo-1,3-alpha-glucosidase activity"/>
    <property type="evidence" value="ECO:0007669"/>
    <property type="project" value="InterPro"/>
</dbReference>
<dbReference type="Pfam" id="PF03659">
    <property type="entry name" value="Glyco_hydro_71"/>
    <property type="match status" value="1"/>
</dbReference>
<keyword evidence="3" id="KW-1185">Reference proteome</keyword>
<dbReference type="Proteomes" id="UP000076727">
    <property type="component" value="Unassembled WGS sequence"/>
</dbReference>